<evidence type="ECO:0000313" key="2">
    <source>
        <dbReference type="EMBL" id="KAF7275371.1"/>
    </source>
</evidence>
<comment type="caution">
    <text evidence="2">The sequence shown here is derived from an EMBL/GenBank/DDBJ whole genome shotgun (WGS) entry which is preliminary data.</text>
</comment>
<dbReference type="AlphaFoldDB" id="A0A834MB97"/>
<protein>
    <submittedName>
        <fullName evidence="2">Uncharacterized protein</fullName>
    </submittedName>
</protein>
<dbReference type="Proteomes" id="UP000625711">
    <property type="component" value="Unassembled WGS sequence"/>
</dbReference>
<sequence length="73" mass="7884">MTNISIKLDDGSQSPLINKQKYVLGRPIMERLKIKRSGEQSAIISQYFSPGPANGRPRPPAASSSSPRPPPPA</sequence>
<reference evidence="2" key="1">
    <citation type="submission" date="2020-08" db="EMBL/GenBank/DDBJ databases">
        <title>Genome sequencing and assembly of the red palm weevil Rhynchophorus ferrugineus.</title>
        <authorList>
            <person name="Dias G.B."/>
            <person name="Bergman C.M."/>
            <person name="Manee M."/>
        </authorList>
    </citation>
    <scope>NUCLEOTIDE SEQUENCE</scope>
    <source>
        <strain evidence="2">AA-2017</strain>
        <tissue evidence="2">Whole larva</tissue>
    </source>
</reference>
<keyword evidence="3" id="KW-1185">Reference proteome</keyword>
<dbReference type="EMBL" id="JAACXV010010648">
    <property type="protein sequence ID" value="KAF7275371.1"/>
    <property type="molecule type" value="Genomic_DNA"/>
</dbReference>
<evidence type="ECO:0000256" key="1">
    <source>
        <dbReference type="SAM" id="MobiDB-lite"/>
    </source>
</evidence>
<proteinExistence type="predicted"/>
<accession>A0A834MB97</accession>
<name>A0A834MB97_RHYFE</name>
<gene>
    <name evidence="2" type="ORF">GWI33_011818</name>
</gene>
<feature type="region of interest" description="Disordered" evidence="1">
    <location>
        <begin position="46"/>
        <end position="73"/>
    </location>
</feature>
<feature type="compositionally biased region" description="Low complexity" evidence="1">
    <location>
        <begin position="49"/>
        <end position="66"/>
    </location>
</feature>
<organism evidence="2 3">
    <name type="scientific">Rhynchophorus ferrugineus</name>
    <name type="common">Red palm weevil</name>
    <name type="synonym">Curculio ferrugineus</name>
    <dbReference type="NCBI Taxonomy" id="354439"/>
    <lineage>
        <taxon>Eukaryota</taxon>
        <taxon>Metazoa</taxon>
        <taxon>Ecdysozoa</taxon>
        <taxon>Arthropoda</taxon>
        <taxon>Hexapoda</taxon>
        <taxon>Insecta</taxon>
        <taxon>Pterygota</taxon>
        <taxon>Neoptera</taxon>
        <taxon>Endopterygota</taxon>
        <taxon>Coleoptera</taxon>
        <taxon>Polyphaga</taxon>
        <taxon>Cucujiformia</taxon>
        <taxon>Curculionidae</taxon>
        <taxon>Dryophthorinae</taxon>
        <taxon>Rhynchophorus</taxon>
    </lineage>
</organism>
<evidence type="ECO:0000313" key="3">
    <source>
        <dbReference type="Proteomes" id="UP000625711"/>
    </source>
</evidence>